<accession>A0A399DV74</accession>
<keyword evidence="1" id="KW-0812">Transmembrane</keyword>
<keyword evidence="1" id="KW-1133">Transmembrane helix</keyword>
<sequence length="134" mass="15211">MKKLWLLLVPLLAACAPYYGPRDFWGPRERDFFEALAGFLFLILIVLLTAAVVVWVLRQGPWSQLKDTVLPLPSPLAPRIRALREAAGSLPPDRREQLNDMIVAVWEALERGDRRSAEAGVLRAEAFLEFSRKE</sequence>
<organism evidence="2 3">
    <name type="scientific">Meiothermus taiwanensis</name>
    <dbReference type="NCBI Taxonomy" id="172827"/>
    <lineage>
        <taxon>Bacteria</taxon>
        <taxon>Thermotogati</taxon>
        <taxon>Deinococcota</taxon>
        <taxon>Deinococci</taxon>
        <taxon>Thermales</taxon>
        <taxon>Thermaceae</taxon>
        <taxon>Meiothermus</taxon>
    </lineage>
</organism>
<gene>
    <name evidence="2" type="ORF">Mcate_02424</name>
</gene>
<dbReference type="OrthoDB" id="9924802at2"/>
<dbReference type="Proteomes" id="UP000266089">
    <property type="component" value="Unassembled WGS sequence"/>
</dbReference>
<protein>
    <submittedName>
        <fullName evidence="2">Uncharacterized protein</fullName>
    </submittedName>
</protein>
<proteinExistence type="predicted"/>
<feature type="transmembrane region" description="Helical" evidence="1">
    <location>
        <begin position="39"/>
        <end position="57"/>
    </location>
</feature>
<dbReference type="EMBL" id="QWKX01000081">
    <property type="protein sequence ID" value="RIH75068.1"/>
    <property type="molecule type" value="Genomic_DNA"/>
</dbReference>
<evidence type="ECO:0000256" key="1">
    <source>
        <dbReference type="SAM" id="Phobius"/>
    </source>
</evidence>
<keyword evidence="1" id="KW-0472">Membrane</keyword>
<evidence type="ECO:0000313" key="3">
    <source>
        <dbReference type="Proteomes" id="UP000266089"/>
    </source>
</evidence>
<evidence type="ECO:0000313" key="2">
    <source>
        <dbReference type="EMBL" id="RIH75068.1"/>
    </source>
</evidence>
<dbReference type="AlphaFoldDB" id="A0A399DV74"/>
<name>A0A399DV74_9DEIN</name>
<comment type="caution">
    <text evidence="2">The sequence shown here is derived from an EMBL/GenBank/DDBJ whole genome shotgun (WGS) entry which is preliminary data.</text>
</comment>
<dbReference type="PROSITE" id="PS51257">
    <property type="entry name" value="PROKAR_LIPOPROTEIN"/>
    <property type="match status" value="1"/>
</dbReference>
<reference evidence="2 3" key="1">
    <citation type="submission" date="2018-08" db="EMBL/GenBank/DDBJ databases">
        <title>Meiothermus cateniformans JCM 15151 genome sequencing project.</title>
        <authorList>
            <person name="Da Costa M.S."/>
            <person name="Albuquerque L."/>
            <person name="Raposo P."/>
            <person name="Froufe H.J.C."/>
            <person name="Barroso C.S."/>
            <person name="Egas C."/>
        </authorList>
    </citation>
    <scope>NUCLEOTIDE SEQUENCE [LARGE SCALE GENOMIC DNA]</scope>
    <source>
        <strain evidence="2 3">JCM 15151</strain>
    </source>
</reference>